<protein>
    <submittedName>
        <fullName evidence="9">SPO22-domain-containing protein</fullName>
    </submittedName>
</protein>
<evidence type="ECO:0000256" key="6">
    <source>
        <dbReference type="ARBA" id="ARBA00023254"/>
    </source>
</evidence>
<evidence type="ECO:0000256" key="1">
    <source>
        <dbReference type="ARBA" id="ARBA00004123"/>
    </source>
</evidence>
<evidence type="ECO:0000256" key="2">
    <source>
        <dbReference type="ARBA" id="ARBA00022723"/>
    </source>
</evidence>
<reference evidence="9 10" key="1">
    <citation type="submission" date="2016-10" db="EMBL/GenBank/DDBJ databases">
        <title>Draft genome sequence of Coniochaeta ligniaria NRRL30616, a lignocellulolytic fungus for bioabatement of inhibitors in plant biomass hydrolysates.</title>
        <authorList>
            <consortium name="DOE Joint Genome Institute"/>
            <person name="Jimenez D.J."/>
            <person name="Hector R.E."/>
            <person name="Riley R."/>
            <person name="Sun H."/>
            <person name="Grigoriev I.V."/>
            <person name="Van Elsas J.D."/>
            <person name="Nichols N.N."/>
        </authorList>
    </citation>
    <scope>NUCLEOTIDE SEQUENCE [LARGE SCALE GENOMIC DNA]</scope>
    <source>
        <strain evidence="9 10">NRRL 30616</strain>
    </source>
</reference>
<proteinExistence type="predicted"/>
<feature type="domain" description="ERT1/acuK family PAS" evidence="8">
    <location>
        <begin position="385"/>
        <end position="458"/>
    </location>
</feature>
<evidence type="ECO:0000313" key="9">
    <source>
        <dbReference type="EMBL" id="OIW27318.1"/>
    </source>
</evidence>
<organism evidence="9 10">
    <name type="scientific">Coniochaeta ligniaria NRRL 30616</name>
    <dbReference type="NCBI Taxonomy" id="1408157"/>
    <lineage>
        <taxon>Eukaryota</taxon>
        <taxon>Fungi</taxon>
        <taxon>Dikarya</taxon>
        <taxon>Ascomycota</taxon>
        <taxon>Pezizomycotina</taxon>
        <taxon>Sordariomycetes</taxon>
        <taxon>Sordariomycetidae</taxon>
        <taxon>Coniochaetales</taxon>
        <taxon>Coniochaetaceae</taxon>
        <taxon>Coniochaeta</taxon>
    </lineage>
</organism>
<dbReference type="GO" id="GO:0090173">
    <property type="term" value="P:regulation of synaptonemal complex assembly"/>
    <property type="evidence" value="ECO:0007669"/>
    <property type="project" value="InterPro"/>
</dbReference>
<dbReference type="PANTHER" id="PTHR40375">
    <property type="entry name" value="SPORULATION-SPECIFIC PROTEIN 22"/>
    <property type="match status" value="1"/>
</dbReference>
<dbReference type="PANTHER" id="PTHR40375:SF2">
    <property type="entry name" value="SPORULATION-SPECIFIC PROTEIN 22"/>
    <property type="match status" value="1"/>
</dbReference>
<feature type="compositionally biased region" description="Basic and acidic residues" evidence="7">
    <location>
        <begin position="1"/>
        <end position="34"/>
    </location>
</feature>
<comment type="subcellular location">
    <subcellularLocation>
        <location evidence="1">Nucleus</location>
    </subcellularLocation>
</comment>
<keyword evidence="5" id="KW-0539">Nucleus</keyword>
<feature type="region of interest" description="Disordered" evidence="7">
    <location>
        <begin position="66"/>
        <end position="118"/>
    </location>
</feature>
<dbReference type="Pfam" id="PF08631">
    <property type="entry name" value="SPO22"/>
    <property type="match status" value="1"/>
</dbReference>
<dbReference type="InParanoid" id="A0A1J7IIM1"/>
<keyword evidence="3" id="KW-0805">Transcription regulation</keyword>
<dbReference type="InterPro" id="IPR056751">
    <property type="entry name" value="PAS_13"/>
</dbReference>
<evidence type="ECO:0000256" key="3">
    <source>
        <dbReference type="ARBA" id="ARBA00023015"/>
    </source>
</evidence>
<dbReference type="InterPro" id="IPR039057">
    <property type="entry name" value="Spo22/ZIP4"/>
</dbReference>
<evidence type="ECO:0000256" key="4">
    <source>
        <dbReference type="ARBA" id="ARBA00023163"/>
    </source>
</evidence>
<sequence length="1291" mass="144006">MESHDGSNDSRDVKSEIDNKHQDRHAPATDDNHGTPKKRRKVNHACVYCRRSHMTCDLAKSVLGTSVADESEAPSDVRRSSREQQAGSMGPPSSFDSSGLDAAAGSGQAPKTSFDASALGSGNPLQLVQPTPVSGIQANANTMTSNLNQLAGFSDTWMTTQNHFHDMHNFNPNYMVVPEVSNEFNLLDDFLHSSMVDDGALLPDTIGNQPDTVPGFLSNFSTNTGTISAGSDHLLPSSAMHSGSMLPPPLATGAANSNADKARAITRPSSVVPIDKARDYWLQAADPAGNDTPAERMNKLLRAKYEAGLLKPFNYVKGYMVLSKYLESHVAPASRQKISRQLDRFRPKFREKMQALTDMDLILVEMWFEETLMSYDRVFASMAVPGCCWRRTGEIFRGNKEMAELINVPVECLRDGKIALHEILTEESVVRYWEEFGTIAFDSAHETLLTACTLKSPDDKSNRPTVNCCFSFKILRDDHKMYAPRGMKSWLTPKSRKEQVGRTFQTRRFAWPIRTSVQDSSRGTYFTSYVCRVPDFATSLEKRLTTISPASPVDDQLLAALQTHVRTLHGYCQKPSHPSSSNEELEKLGTSIWNLSTRLMRDTDGGPAWPDRRRLVVYARVFAFHILDAAQHSGKVDLGNKVRLMRLALKAGKSSIEASELEMAGFALEKGADYIRYFGEQRGRLVGDDAKNIRGLEAEYYILRTALSWKEDRLDVAEHMYSKSHLSNQSLDPHYAEKLADVLYEIGKDMTAKKDFQMAEKWLGRAKDLVNSHDLEQLSHEALDLRAAIMQAYVTALINLETTEGFAQADNLVQFLQSEMGNTMIVLVLKLELLIKAPAEVFDSDAYATILGQMITCFKTQKEPRTLYLMYKIAVRSDDREAATKCIEGISKAPEPLEHLYACCLDAQAARHKEYAIEALSKLLEKNAHSPSSPIHLPALLRCTVRLMAKDLEGQEDETGRHEAVQKLCEVFNEVVLNIERDPKDAKGNKLFDINELDWFARNTYNLGLKNLEAWDVSHTIQILTACTKIMSHFPADISSEIAADIALKTLFNDFIVASALLARARGRDNVEDQLQDYLLMRKHIADFDANLPAQLPALVEQARADMLSKLAALLTFDFEGAVVLKSWDELGPIVLKTGDCNSVVALQAMADCLLRSPDTPTQTVYATLRAIINALSILDVLDVVKLARYMRCLFQVTLPFDGTLALGLADEYVRILTETAESRVPLPREETEWLATAAFNHAVDCYFAKQDGLCKEWAAKAFALAHLVADGGGLERVLHERFMRLRFDVK</sequence>
<dbReference type="EMBL" id="KV875099">
    <property type="protein sequence ID" value="OIW27318.1"/>
    <property type="molecule type" value="Genomic_DNA"/>
</dbReference>
<gene>
    <name evidence="9" type="ORF">CONLIGDRAFT_655320</name>
</gene>
<evidence type="ECO:0000256" key="5">
    <source>
        <dbReference type="ARBA" id="ARBA00023242"/>
    </source>
</evidence>
<evidence type="ECO:0000259" key="8">
    <source>
        <dbReference type="Pfam" id="PF24990"/>
    </source>
</evidence>
<dbReference type="GO" id="GO:0046872">
    <property type="term" value="F:metal ion binding"/>
    <property type="evidence" value="ECO:0007669"/>
    <property type="project" value="UniProtKB-KW"/>
</dbReference>
<evidence type="ECO:0000256" key="7">
    <source>
        <dbReference type="SAM" id="MobiDB-lite"/>
    </source>
</evidence>
<keyword evidence="2" id="KW-0479">Metal-binding</keyword>
<name>A0A1J7IIM1_9PEZI</name>
<dbReference type="InterPro" id="IPR013940">
    <property type="entry name" value="Spo22/ZIP4/TEX11"/>
</dbReference>
<dbReference type="Pfam" id="PF24990">
    <property type="entry name" value="PAS_13"/>
    <property type="match status" value="1"/>
</dbReference>
<dbReference type="GO" id="GO:0005634">
    <property type="term" value="C:nucleus"/>
    <property type="evidence" value="ECO:0007669"/>
    <property type="project" value="UniProtKB-SubCell"/>
</dbReference>
<dbReference type="OrthoDB" id="65716at2759"/>
<dbReference type="GO" id="GO:0051321">
    <property type="term" value="P:meiotic cell cycle"/>
    <property type="evidence" value="ECO:0007669"/>
    <property type="project" value="UniProtKB-KW"/>
</dbReference>
<keyword evidence="6" id="KW-0469">Meiosis</keyword>
<keyword evidence="4" id="KW-0804">Transcription</keyword>
<evidence type="ECO:0000313" key="10">
    <source>
        <dbReference type="Proteomes" id="UP000182658"/>
    </source>
</evidence>
<keyword evidence="10" id="KW-1185">Reference proteome</keyword>
<accession>A0A1J7IIM1</accession>
<dbReference type="STRING" id="1408157.A0A1J7IIM1"/>
<feature type="region of interest" description="Disordered" evidence="7">
    <location>
        <begin position="1"/>
        <end position="42"/>
    </location>
</feature>
<dbReference type="Proteomes" id="UP000182658">
    <property type="component" value="Unassembled WGS sequence"/>
</dbReference>